<dbReference type="GO" id="GO:0005672">
    <property type="term" value="C:transcription factor TFIIA complex"/>
    <property type="evidence" value="ECO:0007669"/>
    <property type="project" value="InterPro"/>
</dbReference>
<evidence type="ECO:0000256" key="1">
    <source>
        <dbReference type="SAM" id="MobiDB-lite"/>
    </source>
</evidence>
<dbReference type="CDD" id="cd10145">
    <property type="entry name" value="TFIIA_gamma_N"/>
    <property type="match status" value="1"/>
</dbReference>
<dbReference type="AlphaFoldDB" id="A0A8S1I0F9"/>
<keyword evidence="4" id="KW-1185">Reference proteome</keyword>
<accession>A0A8S1I0F9</accession>
<evidence type="ECO:0000313" key="3">
    <source>
        <dbReference type="EMBL" id="CAD6199910.1"/>
    </source>
</evidence>
<dbReference type="Pfam" id="PF02268">
    <property type="entry name" value="TFIIA_gamma_N"/>
    <property type="match status" value="1"/>
</dbReference>
<comment type="caution">
    <text evidence="3">The sequence shown here is derived from an EMBL/GenBank/DDBJ whole genome shotgun (WGS) entry which is preliminary data.</text>
</comment>
<evidence type="ECO:0000313" key="4">
    <source>
        <dbReference type="Proteomes" id="UP000835052"/>
    </source>
</evidence>
<dbReference type="Gene3D" id="1.10.287.190">
    <property type="entry name" value="Transcription factor IIA gamma subunit, alpha-helical domain"/>
    <property type="match status" value="1"/>
</dbReference>
<evidence type="ECO:0000259" key="2">
    <source>
        <dbReference type="Pfam" id="PF02268"/>
    </source>
</evidence>
<feature type="compositionally biased region" description="Basic and acidic residues" evidence="1">
    <location>
        <begin position="101"/>
        <end position="111"/>
    </location>
</feature>
<name>A0A8S1I0F9_9PELO</name>
<dbReference type="InterPro" id="IPR003194">
    <property type="entry name" value="TFIIA_gsu"/>
</dbReference>
<organism evidence="3 4">
    <name type="scientific">Caenorhabditis auriculariae</name>
    <dbReference type="NCBI Taxonomy" id="2777116"/>
    <lineage>
        <taxon>Eukaryota</taxon>
        <taxon>Metazoa</taxon>
        <taxon>Ecdysozoa</taxon>
        <taxon>Nematoda</taxon>
        <taxon>Chromadorea</taxon>
        <taxon>Rhabditida</taxon>
        <taxon>Rhabditina</taxon>
        <taxon>Rhabditomorpha</taxon>
        <taxon>Rhabditoidea</taxon>
        <taxon>Rhabditidae</taxon>
        <taxon>Peloderinae</taxon>
        <taxon>Caenorhabditis</taxon>
    </lineage>
</organism>
<dbReference type="EMBL" id="CAJGYM010000215">
    <property type="protein sequence ID" value="CAD6199910.1"/>
    <property type="molecule type" value="Genomic_DNA"/>
</dbReference>
<protein>
    <recommendedName>
        <fullName evidence="2">Transcription initiation factor IIA gamma subunit N-terminal domain-containing protein</fullName>
    </recommendedName>
</protein>
<feature type="region of interest" description="Disordered" evidence="1">
    <location>
        <begin position="82"/>
        <end position="111"/>
    </location>
</feature>
<dbReference type="GO" id="GO:0006367">
    <property type="term" value="P:transcription initiation at RNA polymerase II promoter"/>
    <property type="evidence" value="ECO:0007669"/>
    <property type="project" value="InterPro"/>
</dbReference>
<feature type="compositionally biased region" description="Basic residues" evidence="1">
    <location>
        <begin position="91"/>
        <end position="100"/>
    </location>
</feature>
<dbReference type="InterPro" id="IPR009083">
    <property type="entry name" value="TFIIA_a-hlx"/>
</dbReference>
<sequence>MATAGAAAPGAPSTTYVMYRNTTLGEALQKTLEDLVSDQLIPESLVPKVLAIYDKAINKALSTRAKNKVTFRSDKAARVSKLRQRLDLHPGRRRLPRDRRGKGEPCEVCRV</sequence>
<dbReference type="OrthoDB" id="586585at2759"/>
<gene>
    <name evidence="3" type="ORF">CAUJ_LOCUS15809</name>
</gene>
<dbReference type="InterPro" id="IPR015872">
    <property type="entry name" value="TFIIA_gsu_N"/>
</dbReference>
<reference evidence="3" key="1">
    <citation type="submission" date="2020-10" db="EMBL/GenBank/DDBJ databases">
        <authorList>
            <person name="Kikuchi T."/>
        </authorList>
    </citation>
    <scope>NUCLEOTIDE SEQUENCE</scope>
    <source>
        <strain evidence="3">NKZ352</strain>
    </source>
</reference>
<dbReference type="SUPFAM" id="SSF47396">
    <property type="entry name" value="Transcription factor IIA (TFIIA), alpha-helical domain"/>
    <property type="match status" value="1"/>
</dbReference>
<feature type="domain" description="Transcription initiation factor IIA gamma subunit N-terminal" evidence="2">
    <location>
        <begin position="16"/>
        <end position="61"/>
    </location>
</feature>
<dbReference type="PANTHER" id="PTHR10966">
    <property type="entry name" value="TRANSCRIPTION INITIATION FACTOR IIA SUBUNIT 2"/>
    <property type="match status" value="1"/>
</dbReference>
<dbReference type="Proteomes" id="UP000835052">
    <property type="component" value="Unassembled WGS sequence"/>
</dbReference>
<proteinExistence type="predicted"/>